<dbReference type="PROSITE" id="PS50931">
    <property type="entry name" value="HTH_LYSR"/>
    <property type="match status" value="1"/>
</dbReference>
<dbReference type="InterPro" id="IPR058163">
    <property type="entry name" value="LysR-type_TF_proteobact-type"/>
</dbReference>
<keyword evidence="3" id="KW-0238">DNA-binding</keyword>
<dbReference type="GO" id="GO:0006351">
    <property type="term" value="P:DNA-templated transcription"/>
    <property type="evidence" value="ECO:0007669"/>
    <property type="project" value="TreeGrafter"/>
</dbReference>
<dbReference type="Pfam" id="PF03466">
    <property type="entry name" value="LysR_substrate"/>
    <property type="match status" value="1"/>
</dbReference>
<dbReference type="PANTHER" id="PTHR30537:SF1">
    <property type="entry name" value="HTH-TYPE TRANSCRIPTIONAL REGULATOR PGRR"/>
    <property type="match status" value="1"/>
</dbReference>
<evidence type="ECO:0000256" key="1">
    <source>
        <dbReference type="ARBA" id="ARBA00009437"/>
    </source>
</evidence>
<name>V5SD23_9HYPH</name>
<evidence type="ECO:0000256" key="4">
    <source>
        <dbReference type="ARBA" id="ARBA00023163"/>
    </source>
</evidence>
<protein>
    <submittedName>
        <fullName evidence="6">LysR family transcriptional regulator</fullName>
    </submittedName>
</protein>
<dbReference type="InterPro" id="IPR000847">
    <property type="entry name" value="LysR_HTH_N"/>
</dbReference>
<dbReference type="FunFam" id="1.10.10.10:FF:000001">
    <property type="entry name" value="LysR family transcriptional regulator"/>
    <property type="match status" value="1"/>
</dbReference>
<dbReference type="Proteomes" id="UP000018542">
    <property type="component" value="Chromosome"/>
</dbReference>
<dbReference type="GO" id="GO:0043565">
    <property type="term" value="F:sequence-specific DNA binding"/>
    <property type="evidence" value="ECO:0007669"/>
    <property type="project" value="TreeGrafter"/>
</dbReference>
<keyword evidence="4" id="KW-0804">Transcription</keyword>
<dbReference type="InterPro" id="IPR005119">
    <property type="entry name" value="LysR_subst-bd"/>
</dbReference>
<dbReference type="InterPro" id="IPR036388">
    <property type="entry name" value="WH-like_DNA-bd_sf"/>
</dbReference>
<gene>
    <name evidence="6" type="ORF">W911_04620</name>
</gene>
<dbReference type="RefSeq" id="WP_023786332.1">
    <property type="nucleotide sequence ID" value="NC_022997.1"/>
</dbReference>
<dbReference type="SUPFAM" id="SSF46785">
    <property type="entry name" value="Winged helix' DNA-binding domain"/>
    <property type="match status" value="1"/>
</dbReference>
<organism evidence="6 7">
    <name type="scientific">Hyphomicrobium nitrativorans NL23</name>
    <dbReference type="NCBI Taxonomy" id="1029756"/>
    <lineage>
        <taxon>Bacteria</taxon>
        <taxon>Pseudomonadati</taxon>
        <taxon>Pseudomonadota</taxon>
        <taxon>Alphaproteobacteria</taxon>
        <taxon>Hyphomicrobiales</taxon>
        <taxon>Hyphomicrobiaceae</taxon>
        <taxon>Hyphomicrobium</taxon>
    </lineage>
</organism>
<dbReference type="PANTHER" id="PTHR30537">
    <property type="entry name" value="HTH-TYPE TRANSCRIPTIONAL REGULATOR"/>
    <property type="match status" value="1"/>
</dbReference>
<dbReference type="Pfam" id="PF00126">
    <property type="entry name" value="HTH_1"/>
    <property type="match status" value="1"/>
</dbReference>
<dbReference type="GO" id="GO:0003700">
    <property type="term" value="F:DNA-binding transcription factor activity"/>
    <property type="evidence" value="ECO:0007669"/>
    <property type="project" value="InterPro"/>
</dbReference>
<dbReference type="KEGG" id="hni:W911_04620"/>
<reference evidence="6 7" key="1">
    <citation type="journal article" date="2014" name="Genome Announc.">
        <title>Complete Genome Sequence of Hyphomicrobium nitrativorans Strain NL23, a Denitrifying Bacterium Isolated from Biofilm of a Methanol-Fed Denitrification System Treating Seawater at the Montreal Biodome.</title>
        <authorList>
            <person name="Martineau C."/>
            <person name="Villeneuve C."/>
            <person name="Mauffrey F."/>
            <person name="Villemur R."/>
        </authorList>
    </citation>
    <scope>NUCLEOTIDE SEQUENCE [LARGE SCALE GENOMIC DNA]</scope>
    <source>
        <strain evidence="6">NL23</strain>
    </source>
</reference>
<dbReference type="HOGENOM" id="CLU_039613_16_1_5"/>
<dbReference type="PATRIC" id="fig|1029756.8.peg.968"/>
<evidence type="ECO:0000256" key="2">
    <source>
        <dbReference type="ARBA" id="ARBA00023015"/>
    </source>
</evidence>
<keyword evidence="2" id="KW-0805">Transcription regulation</keyword>
<sequence>MQAFDRATLADLNVFLTIVRRGSMAKAAIEHGVSTSALSHRMRKLEAQLGVRLLNRTSRSITPTEAGGVLAVQLEAGFQTIGDAVRSLERHRHFPVGRLRLNVLRDAARLVLGPVLRRYLDEFPDMHLDVSVDDHLVDIVAQGFDAGIRYGDRVPQDMVGVALTKAARWVVVAAPELIVRTGRPEEPKDLLALPCVQMRVGDNSNFPWELGNGAAMVQVDVRGPLTANETEHAVDAAIRGVGFTYCLERRVRAEVATGALEIVLPEWASEGAPFTIYYPSRRQLPPGLRQLINAIRDAENLPPLIVPRDE</sequence>
<comment type="similarity">
    <text evidence="1">Belongs to the LysR transcriptional regulatory family.</text>
</comment>
<accession>V5SD23</accession>
<dbReference type="OrthoDB" id="9813056at2"/>
<dbReference type="EMBL" id="CP006912">
    <property type="protein sequence ID" value="AHB47844.1"/>
    <property type="molecule type" value="Genomic_DNA"/>
</dbReference>
<dbReference type="STRING" id="1029756.W911_04620"/>
<dbReference type="InterPro" id="IPR036390">
    <property type="entry name" value="WH_DNA-bd_sf"/>
</dbReference>
<dbReference type="SUPFAM" id="SSF53850">
    <property type="entry name" value="Periplasmic binding protein-like II"/>
    <property type="match status" value="1"/>
</dbReference>
<evidence type="ECO:0000259" key="5">
    <source>
        <dbReference type="PROSITE" id="PS50931"/>
    </source>
</evidence>
<evidence type="ECO:0000313" key="7">
    <source>
        <dbReference type="Proteomes" id="UP000018542"/>
    </source>
</evidence>
<proteinExistence type="inferred from homology"/>
<feature type="domain" description="HTH lysR-type" evidence="5">
    <location>
        <begin position="8"/>
        <end position="64"/>
    </location>
</feature>
<dbReference type="Gene3D" id="1.10.10.10">
    <property type="entry name" value="Winged helix-like DNA-binding domain superfamily/Winged helix DNA-binding domain"/>
    <property type="match status" value="1"/>
</dbReference>
<evidence type="ECO:0000256" key="3">
    <source>
        <dbReference type="ARBA" id="ARBA00023125"/>
    </source>
</evidence>
<evidence type="ECO:0000313" key="6">
    <source>
        <dbReference type="EMBL" id="AHB47844.1"/>
    </source>
</evidence>
<dbReference type="Gene3D" id="3.40.190.290">
    <property type="match status" value="1"/>
</dbReference>
<keyword evidence="7" id="KW-1185">Reference proteome</keyword>
<dbReference type="AlphaFoldDB" id="V5SD23"/>